<organism evidence="1 2">
    <name type="scientific">Helicobacter macacae MIT 99-5501</name>
    <dbReference type="NCBI Taxonomy" id="1357400"/>
    <lineage>
        <taxon>Bacteria</taxon>
        <taxon>Pseudomonadati</taxon>
        <taxon>Campylobacterota</taxon>
        <taxon>Epsilonproteobacteria</taxon>
        <taxon>Campylobacterales</taxon>
        <taxon>Helicobacteraceae</taxon>
        <taxon>Helicobacter</taxon>
    </lineage>
</organism>
<keyword evidence="2" id="KW-1185">Reference proteome</keyword>
<dbReference type="AlphaFoldDB" id="V8C677"/>
<dbReference type="Pfam" id="PF03883">
    <property type="entry name" value="H2O2_YaaD"/>
    <property type="match status" value="1"/>
</dbReference>
<dbReference type="GO" id="GO:0005829">
    <property type="term" value="C:cytosol"/>
    <property type="evidence" value="ECO:0007669"/>
    <property type="project" value="TreeGrafter"/>
</dbReference>
<proteinExistence type="predicted"/>
<dbReference type="RefSeq" id="WP_023928702.1">
    <property type="nucleotide sequence ID" value="NZ_KI669455.1"/>
</dbReference>
<dbReference type="PANTHER" id="PTHR30283">
    <property type="entry name" value="PEROXIDE STRESS RESPONSE PROTEIN YAAA"/>
    <property type="match status" value="1"/>
</dbReference>
<dbReference type="OrthoDB" id="3210767at2"/>
<dbReference type="PATRIC" id="fig|1357400.3.peg.2545"/>
<dbReference type="Proteomes" id="UP000018731">
    <property type="component" value="Unassembled WGS sequence"/>
</dbReference>
<dbReference type="HOGENOM" id="CLU_071581_1_0_7"/>
<dbReference type="eggNOG" id="COG3022">
    <property type="taxonomic scope" value="Bacteria"/>
</dbReference>
<sequence>MQILFSPSEAKLSPKEITNASTTKRSILEDALWGGQVARNANISAYLDALQKSSELIKIFGTKRVDMDMLSACLELANAPRIEALKLYSGVAYKALDFASLEKKAQDFLLESTLIFSNLFGLVRGFDPLPYYHLNQNYRSKNLSLNALYKAQRDEISAFLDKIIIDLRAGVYAKAYPLKSANFCQPHYILPIPKGTSHQAKLYRGLALRELAIASLQGKQALQKILSEKFVYVD</sequence>
<dbReference type="STRING" id="1357400.HMPREF2086_01878"/>
<dbReference type="InterPro" id="IPR005583">
    <property type="entry name" value="YaaA"/>
</dbReference>
<evidence type="ECO:0008006" key="3">
    <source>
        <dbReference type="Google" id="ProtNLM"/>
    </source>
</evidence>
<evidence type="ECO:0000313" key="1">
    <source>
        <dbReference type="EMBL" id="ETD22562.1"/>
    </source>
</evidence>
<dbReference type="PANTHER" id="PTHR30283:SF4">
    <property type="entry name" value="PEROXIDE STRESS RESISTANCE PROTEIN YAAA"/>
    <property type="match status" value="1"/>
</dbReference>
<accession>V8C677</accession>
<protein>
    <recommendedName>
        <fullName evidence="3">Peroxide stress protein YaaA</fullName>
    </recommendedName>
</protein>
<evidence type="ECO:0000313" key="2">
    <source>
        <dbReference type="Proteomes" id="UP000018731"/>
    </source>
</evidence>
<reference evidence="1 2" key="1">
    <citation type="journal article" date="2014" name="Genome Announc.">
        <title>Draft genome sequences of six enterohepatic helicobacter species isolated from humans and one from rhesus macaques.</title>
        <authorList>
            <person name="Shen Z."/>
            <person name="Sheh A."/>
            <person name="Young S.K."/>
            <person name="Abouelliel A."/>
            <person name="Ward D.V."/>
            <person name="Earl A.M."/>
            <person name="Fox J.G."/>
        </authorList>
    </citation>
    <scope>NUCLEOTIDE SEQUENCE [LARGE SCALE GENOMIC DNA]</scope>
    <source>
        <strain evidence="1 2">MIT 99-5501</strain>
    </source>
</reference>
<gene>
    <name evidence="1" type="ORF">HMPREF2086_01878</name>
</gene>
<dbReference type="EMBL" id="AZJI01000009">
    <property type="protein sequence ID" value="ETD22562.1"/>
    <property type="molecule type" value="Genomic_DNA"/>
</dbReference>
<dbReference type="GO" id="GO:0033194">
    <property type="term" value="P:response to hydroperoxide"/>
    <property type="evidence" value="ECO:0007669"/>
    <property type="project" value="TreeGrafter"/>
</dbReference>
<name>V8C677_9HELI</name>
<comment type="caution">
    <text evidence="1">The sequence shown here is derived from an EMBL/GenBank/DDBJ whole genome shotgun (WGS) entry which is preliminary data.</text>
</comment>